<organism evidence="2 3">
    <name type="scientific">Prevotella histicola</name>
    <dbReference type="NCBI Taxonomy" id="470565"/>
    <lineage>
        <taxon>Bacteria</taxon>
        <taxon>Pseudomonadati</taxon>
        <taxon>Bacteroidota</taxon>
        <taxon>Bacteroidia</taxon>
        <taxon>Bacteroidales</taxon>
        <taxon>Prevotellaceae</taxon>
        <taxon>Prevotella</taxon>
    </lineage>
</organism>
<dbReference type="AlphaFoldDB" id="A0A930HYH9"/>
<accession>A0A930HYH9</accession>
<sequence>MQHINYEEQLSEHFTVGEMLRSGTAIRLRIKNLPGCDPCQPGLSEQTVIGNLQALCTKVLEPLRRQIGKVIVTSGYRCTALNRALEGSEQSQHLSGEAADIYVSGRQMCQKYVNILQHTDFDQMILEPLDSHLKRWIHISHRRNGENRHQIIGDI</sequence>
<protein>
    <submittedName>
        <fullName evidence="2">Peptidase M15</fullName>
    </submittedName>
</protein>
<dbReference type="RefSeq" id="WP_314824183.1">
    <property type="nucleotide sequence ID" value="NZ_CAUUUU010000028.1"/>
</dbReference>
<evidence type="ECO:0000313" key="3">
    <source>
        <dbReference type="Proteomes" id="UP000757461"/>
    </source>
</evidence>
<dbReference type="Pfam" id="PF08291">
    <property type="entry name" value="Peptidase_M15_3"/>
    <property type="match status" value="1"/>
</dbReference>
<dbReference type="InterPro" id="IPR009045">
    <property type="entry name" value="Zn_M74/Hedgehog-like"/>
</dbReference>
<evidence type="ECO:0000259" key="1">
    <source>
        <dbReference type="Pfam" id="PF08291"/>
    </source>
</evidence>
<name>A0A930HYH9_9BACT</name>
<dbReference type="EMBL" id="JABZSQ010000116">
    <property type="protein sequence ID" value="MBF1415271.1"/>
    <property type="molecule type" value="Genomic_DNA"/>
</dbReference>
<gene>
    <name evidence="2" type="ORF">HXN33_06790</name>
</gene>
<reference evidence="2" key="1">
    <citation type="submission" date="2020-04" db="EMBL/GenBank/DDBJ databases">
        <title>Deep metagenomics examines the oral microbiome during advanced dental caries in children, revealing novel taxa and co-occurrences with host molecules.</title>
        <authorList>
            <person name="Baker J.L."/>
            <person name="Morton J.T."/>
            <person name="Dinis M."/>
            <person name="Alvarez R."/>
            <person name="Tran N.C."/>
            <person name="Knight R."/>
            <person name="Edlund A."/>
        </authorList>
    </citation>
    <scope>NUCLEOTIDE SEQUENCE</scope>
    <source>
        <strain evidence="2">JCVI_25_bin.9</strain>
    </source>
</reference>
<proteinExistence type="predicted"/>
<dbReference type="InterPro" id="IPR013230">
    <property type="entry name" value="Peptidase_M15A_C"/>
</dbReference>
<dbReference type="Gene3D" id="3.30.1380.10">
    <property type="match status" value="1"/>
</dbReference>
<evidence type="ECO:0000313" key="2">
    <source>
        <dbReference type="EMBL" id="MBF1415271.1"/>
    </source>
</evidence>
<feature type="domain" description="Peptidase M15A C-terminal" evidence="1">
    <location>
        <begin position="41"/>
        <end position="139"/>
    </location>
</feature>
<comment type="caution">
    <text evidence="2">The sequence shown here is derived from an EMBL/GenBank/DDBJ whole genome shotgun (WGS) entry which is preliminary data.</text>
</comment>
<dbReference type="Proteomes" id="UP000757461">
    <property type="component" value="Unassembled WGS sequence"/>
</dbReference>
<dbReference type="SUPFAM" id="SSF55166">
    <property type="entry name" value="Hedgehog/DD-peptidase"/>
    <property type="match status" value="1"/>
</dbReference>